<keyword evidence="5" id="KW-0547">Nucleotide-binding</keyword>
<dbReference type="Pfam" id="PF05729">
    <property type="entry name" value="NACHT"/>
    <property type="match status" value="1"/>
</dbReference>
<evidence type="ECO:0000256" key="1">
    <source>
        <dbReference type="ARBA" id="ARBA00004496"/>
    </source>
</evidence>
<reference evidence="8" key="3">
    <citation type="submission" date="2025-09" db="UniProtKB">
        <authorList>
            <consortium name="Ensembl"/>
        </authorList>
    </citation>
    <scope>IDENTIFICATION</scope>
</reference>
<dbReference type="InterPro" id="IPR007111">
    <property type="entry name" value="NACHT_NTPase"/>
</dbReference>
<dbReference type="STRING" id="48698.ENSPFOP00000019912"/>
<dbReference type="Pfam" id="PF17779">
    <property type="entry name" value="WHD_NOD2"/>
    <property type="match status" value="1"/>
</dbReference>
<dbReference type="Pfam" id="PF17776">
    <property type="entry name" value="NLRC4_HD2"/>
    <property type="match status" value="1"/>
</dbReference>
<protein>
    <submittedName>
        <fullName evidence="8">Protein NLRC3-like</fullName>
    </submittedName>
</protein>
<dbReference type="GO" id="GO:0005737">
    <property type="term" value="C:cytoplasm"/>
    <property type="evidence" value="ECO:0007669"/>
    <property type="project" value="UniProtKB-SubCell"/>
</dbReference>
<dbReference type="Pfam" id="PF14484">
    <property type="entry name" value="FISNA"/>
    <property type="match status" value="1"/>
</dbReference>
<dbReference type="InterPro" id="IPR006553">
    <property type="entry name" value="Leu-rich_rpt_Cys-con_subtyp"/>
</dbReference>
<dbReference type="InterPro" id="IPR001611">
    <property type="entry name" value="Leu-rich_rpt"/>
</dbReference>
<keyword evidence="9" id="KW-1185">Reference proteome</keyword>
<dbReference type="PANTHER" id="PTHR24106">
    <property type="entry name" value="NACHT, LRR AND CARD DOMAINS-CONTAINING"/>
    <property type="match status" value="1"/>
</dbReference>
<dbReference type="Pfam" id="PF13516">
    <property type="entry name" value="LRR_6"/>
    <property type="match status" value="6"/>
</dbReference>
<reference evidence="9" key="1">
    <citation type="submission" date="2013-10" db="EMBL/GenBank/DDBJ databases">
        <authorList>
            <person name="Schartl M."/>
            <person name="Warren W."/>
        </authorList>
    </citation>
    <scope>NUCLEOTIDE SEQUENCE [LARGE SCALE GENOMIC DNA]</scope>
    <source>
        <strain evidence="9">female</strain>
    </source>
</reference>
<dbReference type="OrthoDB" id="120976at2759"/>
<dbReference type="SUPFAM" id="SSF52540">
    <property type="entry name" value="P-loop containing nucleoside triphosphate hydrolases"/>
    <property type="match status" value="1"/>
</dbReference>
<keyword evidence="6" id="KW-0067">ATP-binding</keyword>
<dbReference type="eggNOG" id="ENOG502SBIG">
    <property type="taxonomic scope" value="Eukaryota"/>
</dbReference>
<dbReference type="InterPro" id="IPR051261">
    <property type="entry name" value="NLR"/>
</dbReference>
<dbReference type="InterPro" id="IPR041267">
    <property type="entry name" value="NLRP_HD2"/>
</dbReference>
<keyword evidence="2" id="KW-0963">Cytoplasm</keyword>
<dbReference type="EMBL" id="AYCK01001097">
    <property type="status" value="NOT_ANNOTATED_CDS"/>
    <property type="molecule type" value="Genomic_DNA"/>
</dbReference>
<evidence type="ECO:0000256" key="6">
    <source>
        <dbReference type="ARBA" id="ARBA00022840"/>
    </source>
</evidence>
<dbReference type="SMART" id="SM01288">
    <property type="entry name" value="FISNA"/>
    <property type="match status" value="1"/>
</dbReference>
<dbReference type="FunFam" id="3.40.50.300:FF:000210">
    <property type="entry name" value="Si:dkey-16p6.1"/>
    <property type="match status" value="1"/>
</dbReference>
<name>A0A087YPF9_POEFO</name>
<dbReference type="OMA" id="KECYPRA"/>
<organism evidence="8 9">
    <name type="scientific">Poecilia formosa</name>
    <name type="common">Amazon molly</name>
    <name type="synonym">Limia formosa</name>
    <dbReference type="NCBI Taxonomy" id="48698"/>
    <lineage>
        <taxon>Eukaryota</taxon>
        <taxon>Metazoa</taxon>
        <taxon>Chordata</taxon>
        <taxon>Craniata</taxon>
        <taxon>Vertebrata</taxon>
        <taxon>Euteleostomi</taxon>
        <taxon>Actinopterygii</taxon>
        <taxon>Neopterygii</taxon>
        <taxon>Teleostei</taxon>
        <taxon>Neoteleostei</taxon>
        <taxon>Acanthomorphata</taxon>
        <taxon>Ovalentaria</taxon>
        <taxon>Atherinomorphae</taxon>
        <taxon>Cyprinodontiformes</taxon>
        <taxon>Poeciliidae</taxon>
        <taxon>Poeciliinae</taxon>
        <taxon>Poecilia</taxon>
    </lineage>
</organism>
<dbReference type="SUPFAM" id="SSF52047">
    <property type="entry name" value="RNI-like"/>
    <property type="match status" value="2"/>
</dbReference>
<dbReference type="Proteomes" id="UP000028760">
    <property type="component" value="Unassembled WGS sequence"/>
</dbReference>
<reference evidence="8" key="2">
    <citation type="submission" date="2025-08" db="UniProtKB">
        <authorList>
            <consortium name="Ensembl"/>
        </authorList>
    </citation>
    <scope>IDENTIFICATION</scope>
</reference>
<feature type="domain" description="NACHT" evidence="7">
    <location>
        <begin position="164"/>
        <end position="298"/>
    </location>
</feature>
<dbReference type="InterPro" id="IPR032675">
    <property type="entry name" value="LRR_dom_sf"/>
</dbReference>
<keyword evidence="4" id="KW-0677">Repeat</keyword>
<dbReference type="InterPro" id="IPR027417">
    <property type="entry name" value="P-loop_NTPase"/>
</dbReference>
<dbReference type="SMART" id="SM00367">
    <property type="entry name" value="LRR_CC"/>
    <property type="match status" value="5"/>
</dbReference>
<dbReference type="GO" id="GO:0005524">
    <property type="term" value="F:ATP binding"/>
    <property type="evidence" value="ECO:0007669"/>
    <property type="project" value="UniProtKB-KW"/>
</dbReference>
<comment type="subcellular location">
    <subcellularLocation>
        <location evidence="1">Cytoplasm</location>
    </subcellularLocation>
</comment>
<proteinExistence type="predicted"/>
<evidence type="ECO:0000256" key="2">
    <source>
        <dbReference type="ARBA" id="ARBA00022490"/>
    </source>
</evidence>
<evidence type="ECO:0000313" key="8">
    <source>
        <dbReference type="Ensembl" id="ENSPFOP00000019912.2"/>
    </source>
</evidence>
<dbReference type="SMART" id="SM00368">
    <property type="entry name" value="LRR_RI"/>
    <property type="match status" value="11"/>
</dbReference>
<evidence type="ECO:0000256" key="5">
    <source>
        <dbReference type="ARBA" id="ARBA00022741"/>
    </source>
</evidence>
<dbReference type="Gene3D" id="3.40.50.300">
    <property type="entry name" value="P-loop containing nucleotide triphosphate hydrolases"/>
    <property type="match status" value="1"/>
</dbReference>
<evidence type="ECO:0000313" key="9">
    <source>
        <dbReference type="Proteomes" id="UP000028760"/>
    </source>
</evidence>
<dbReference type="Ensembl" id="ENSPFOT00000019935.1">
    <property type="protein sequence ID" value="ENSPFOP00000019912.2"/>
    <property type="gene ID" value="ENSPFOG00000019786.2"/>
</dbReference>
<dbReference type="PROSITE" id="PS50837">
    <property type="entry name" value="NACHT"/>
    <property type="match status" value="1"/>
</dbReference>
<sequence>MERQFATGQAVDMATSQHDQAAPVGNVLTAQNGSVITSPSFSNVNISNGNIIVNTNCTHAPAATDQVRGVAPKLKENIQDCQDELKSYLQSRTMTLSEGTEEETLSTYLNKIYTELYITEGGSGEVNREHEVIELECTRPTSEERKIDLNDIFGALSNEEDPPRRVLTKGIAGIGKTVAVQKFTRDWADGEANQDFTFVFPFSFRDLNLIIEEKFSLVELIRNYFEEVECLDVSDYKSSKLLFIFDGLDESKFPLNFDRNEMCRNPAKKTTVDILLTNLFKGQLLPKASVWITTRPAAANKIPPKHINRVTEVRGFNDEQKEEYFKKKISDKTIAQKVLGHLLSKPLRSLYIMCHIPMFCWISATALQSLLMKEDQAELPKTLTEMYMHFLIKQTELKNQKDYQGGDTDRDMIMKLGKLAFEQLQNGNIVFREEDLKECDINLKQAAVYSGVCTQIIRKESGLHKKEVYSFIHLSVQEFLAALYVHKTFVDRRKNLLSPNTVKLVSEGGESPIIFLHKSAVDMALSSDQGRWDLFLRFLVGLSQDKNQGLLQKIFGDKDKLPPSREETINYIHRKIQKTSYSNKGINLFHCLNELGDQSLVEHVQKYYNSGDVSKILPAHWSALAFVLLVSNEDLSVFDLRKYYGSEAVLERLLPVLKVAKTALLSESNLTDRCCSYVSSVLTMKSGGLEELDLSGNTLNDSGVQLLADSLQDANCKLSKLRLKQCGMTTTGCQSLARGIMSNPSHLRELDLSKNKLNDEGMKLLSGVVKNCHLETLRLSGCGLEEKGCTCVASALCSNPSYLQNLDLSRNSFSRTSVNQLFNFLQHPDSKLQRLWLFKTNLQADGATALASALKPDQLKELDLGANTIDDAGVQKLSELLKSPNSELEALRLQGCRLTDEGCAMLASSLKTNPAHLRDLDLGRNTMKEHAIVELSKFLEDQSCRLEILNLTCCIATTTTKPLILAVSRCFFLRELNLTYNQFTDESLKQICDWLSRTECKLEVLRLSFVKDSTCELLAAALRSNPSHLRELELSNSHLEESVKLLTDLQKNDDFKLQALIVTDQSLLKEQALLGTLREKLNKLELI</sequence>
<dbReference type="AlphaFoldDB" id="A0A087YPF9"/>
<evidence type="ECO:0000256" key="3">
    <source>
        <dbReference type="ARBA" id="ARBA00022614"/>
    </source>
</evidence>
<dbReference type="GeneID" id="103149114"/>
<accession>A0A087YPF9</accession>
<evidence type="ECO:0000256" key="4">
    <source>
        <dbReference type="ARBA" id="ARBA00022737"/>
    </source>
</evidence>
<dbReference type="InterPro" id="IPR029495">
    <property type="entry name" value="NACHT-assoc"/>
</dbReference>
<dbReference type="GeneTree" id="ENSGT01150000286904"/>
<dbReference type="InterPro" id="IPR041075">
    <property type="entry name" value="NOD1/2_WH"/>
</dbReference>
<dbReference type="Gene3D" id="3.80.10.10">
    <property type="entry name" value="Ribonuclease Inhibitor"/>
    <property type="match status" value="3"/>
</dbReference>
<evidence type="ECO:0000259" key="7">
    <source>
        <dbReference type="PROSITE" id="PS50837"/>
    </source>
</evidence>
<keyword evidence="3" id="KW-0433">Leucine-rich repeat</keyword>
<dbReference type="RefSeq" id="XP_007568199.1">
    <property type="nucleotide sequence ID" value="XM_007568137.2"/>
</dbReference>
<dbReference type="KEGG" id="pfor:103149114"/>